<reference evidence="2" key="4">
    <citation type="journal article" date="2015" name="G3 (Bethesda)">
        <title>Genome sequences of three phytopathogenic species of the Magnaporthaceae family of fungi.</title>
        <authorList>
            <person name="Okagaki L.H."/>
            <person name="Nunes C.C."/>
            <person name="Sailsbery J."/>
            <person name="Clay B."/>
            <person name="Brown D."/>
            <person name="John T."/>
            <person name="Oh Y."/>
            <person name="Young N."/>
            <person name="Fitzgerald M."/>
            <person name="Haas B.J."/>
            <person name="Zeng Q."/>
            <person name="Young S."/>
            <person name="Adiconis X."/>
            <person name="Fan L."/>
            <person name="Levin J.Z."/>
            <person name="Mitchell T.K."/>
            <person name="Okubara P.A."/>
            <person name="Farman M.L."/>
            <person name="Kohn L.M."/>
            <person name="Birren B."/>
            <person name="Ma L.-J."/>
            <person name="Dean R.A."/>
        </authorList>
    </citation>
    <scope>NUCLEOTIDE SEQUENCE</scope>
    <source>
        <strain evidence="2">ATCC 64411 / 73-15</strain>
    </source>
</reference>
<evidence type="ECO:0000313" key="1">
    <source>
        <dbReference type="EMBL" id="KLU91740.1"/>
    </source>
</evidence>
<reference evidence="1" key="3">
    <citation type="submission" date="2011-03" db="EMBL/GenBank/DDBJ databases">
        <title>Annotation of Magnaporthe poae ATCC 64411.</title>
        <authorList>
            <person name="Ma L.-J."/>
            <person name="Dead R."/>
            <person name="Young S.K."/>
            <person name="Zeng Q."/>
            <person name="Gargeya S."/>
            <person name="Fitzgerald M."/>
            <person name="Haas B."/>
            <person name="Abouelleil A."/>
            <person name="Alvarado L."/>
            <person name="Arachchi H.M."/>
            <person name="Berlin A."/>
            <person name="Brown A."/>
            <person name="Chapman S.B."/>
            <person name="Chen Z."/>
            <person name="Dunbar C."/>
            <person name="Freedman E."/>
            <person name="Gearin G."/>
            <person name="Gellesch M."/>
            <person name="Goldberg J."/>
            <person name="Griggs A."/>
            <person name="Gujja S."/>
            <person name="Heiman D."/>
            <person name="Howarth C."/>
            <person name="Larson L."/>
            <person name="Lui A."/>
            <person name="MacDonald P.J.P."/>
            <person name="Mehta T."/>
            <person name="Montmayeur A."/>
            <person name="Murphy C."/>
            <person name="Neiman D."/>
            <person name="Pearson M."/>
            <person name="Priest M."/>
            <person name="Roberts A."/>
            <person name="Saif S."/>
            <person name="Shea T."/>
            <person name="Shenoy N."/>
            <person name="Sisk P."/>
            <person name="Stolte C."/>
            <person name="Sykes S."/>
            <person name="Yandava C."/>
            <person name="Wortman J."/>
            <person name="Nusbaum C."/>
            <person name="Birren B."/>
        </authorList>
    </citation>
    <scope>NUCLEOTIDE SEQUENCE</scope>
    <source>
        <strain evidence="1">ATCC 64411</strain>
    </source>
</reference>
<organism evidence="2 3">
    <name type="scientific">Magnaporthiopsis poae (strain ATCC 64411 / 73-15)</name>
    <name type="common">Kentucky bluegrass fungus</name>
    <name type="synonym">Magnaporthe poae</name>
    <dbReference type="NCBI Taxonomy" id="644358"/>
    <lineage>
        <taxon>Eukaryota</taxon>
        <taxon>Fungi</taxon>
        <taxon>Dikarya</taxon>
        <taxon>Ascomycota</taxon>
        <taxon>Pezizomycotina</taxon>
        <taxon>Sordariomycetes</taxon>
        <taxon>Sordariomycetidae</taxon>
        <taxon>Magnaporthales</taxon>
        <taxon>Magnaporthaceae</taxon>
        <taxon>Magnaporthiopsis</taxon>
    </lineage>
</organism>
<reference evidence="1" key="1">
    <citation type="submission" date="2010-05" db="EMBL/GenBank/DDBJ databases">
        <title>The Genome Sequence of Magnaporthe poae strain ATCC 64411.</title>
        <authorList>
            <consortium name="The Broad Institute Genome Sequencing Platform"/>
            <consortium name="Broad Institute Genome Sequencing Center for Infectious Disease"/>
            <person name="Ma L.-J."/>
            <person name="Dead R."/>
            <person name="Young S."/>
            <person name="Zeng Q."/>
            <person name="Koehrsen M."/>
            <person name="Alvarado L."/>
            <person name="Berlin A."/>
            <person name="Chapman S.B."/>
            <person name="Chen Z."/>
            <person name="Freedman E."/>
            <person name="Gellesch M."/>
            <person name="Goldberg J."/>
            <person name="Griggs A."/>
            <person name="Gujja S."/>
            <person name="Heilman E.R."/>
            <person name="Heiman D."/>
            <person name="Hepburn T."/>
            <person name="Howarth C."/>
            <person name="Jen D."/>
            <person name="Larson L."/>
            <person name="Mehta T."/>
            <person name="Neiman D."/>
            <person name="Pearson M."/>
            <person name="Roberts A."/>
            <person name="Saif S."/>
            <person name="Shea T."/>
            <person name="Shenoy N."/>
            <person name="Sisk P."/>
            <person name="Stolte C."/>
            <person name="Sykes S."/>
            <person name="Walk T."/>
            <person name="White J."/>
            <person name="Yandava C."/>
            <person name="Haas B."/>
            <person name="Nusbaum C."/>
            <person name="Birren B."/>
        </authorList>
    </citation>
    <scope>NUCLEOTIDE SEQUENCE</scope>
    <source>
        <strain evidence="1">ATCC 64411</strain>
    </source>
</reference>
<dbReference type="AlphaFoldDB" id="A0A0C4ED95"/>
<evidence type="ECO:0000313" key="3">
    <source>
        <dbReference type="Proteomes" id="UP000011715"/>
    </source>
</evidence>
<name>A0A0C4ED95_MAGP6</name>
<dbReference type="eggNOG" id="ENOG502SY0D">
    <property type="taxonomic scope" value="Eukaryota"/>
</dbReference>
<proteinExistence type="predicted"/>
<dbReference type="EMBL" id="GL876978">
    <property type="protein sequence ID" value="KLU91740.1"/>
    <property type="molecule type" value="Genomic_DNA"/>
</dbReference>
<dbReference type="OrthoDB" id="5237031at2759"/>
<dbReference type="EMBL" id="ADBL01002643">
    <property type="status" value="NOT_ANNOTATED_CDS"/>
    <property type="molecule type" value="Genomic_DNA"/>
</dbReference>
<dbReference type="OMA" id="WVIPRIN"/>
<reference evidence="2" key="5">
    <citation type="submission" date="2015-06" db="UniProtKB">
        <authorList>
            <consortium name="EnsemblFungi"/>
        </authorList>
    </citation>
    <scope>IDENTIFICATION</scope>
    <source>
        <strain evidence="2">ATCC 64411</strain>
    </source>
</reference>
<dbReference type="EnsemblFungi" id="MAPG_10689T0">
    <property type="protein sequence ID" value="MAPG_10689T0"/>
    <property type="gene ID" value="MAPG_10689"/>
</dbReference>
<keyword evidence="3" id="KW-1185">Reference proteome</keyword>
<dbReference type="VEuPathDB" id="FungiDB:MAPG_10689"/>
<gene>
    <name evidence="1" type="ORF">MAPG_10689</name>
</gene>
<evidence type="ECO:0000313" key="2">
    <source>
        <dbReference type="EnsemblFungi" id="MAPG_10689T0"/>
    </source>
</evidence>
<accession>A0A0C4ED95</accession>
<reference evidence="3" key="2">
    <citation type="submission" date="2010-05" db="EMBL/GenBank/DDBJ databases">
        <title>The genome sequence of Magnaporthe poae strain ATCC 64411.</title>
        <authorList>
            <person name="Ma L.-J."/>
            <person name="Dead R."/>
            <person name="Young S."/>
            <person name="Zeng Q."/>
            <person name="Koehrsen M."/>
            <person name="Alvarado L."/>
            <person name="Berlin A."/>
            <person name="Chapman S.B."/>
            <person name="Chen Z."/>
            <person name="Freedman E."/>
            <person name="Gellesch M."/>
            <person name="Goldberg J."/>
            <person name="Griggs A."/>
            <person name="Gujja S."/>
            <person name="Heilman E.R."/>
            <person name="Heiman D."/>
            <person name="Hepburn T."/>
            <person name="Howarth C."/>
            <person name="Jen D."/>
            <person name="Larson L."/>
            <person name="Mehta T."/>
            <person name="Neiman D."/>
            <person name="Pearson M."/>
            <person name="Roberts A."/>
            <person name="Saif S."/>
            <person name="Shea T."/>
            <person name="Shenoy N."/>
            <person name="Sisk P."/>
            <person name="Stolte C."/>
            <person name="Sykes S."/>
            <person name="Walk T."/>
            <person name="White J."/>
            <person name="Yandava C."/>
            <person name="Haas B."/>
            <person name="Nusbaum C."/>
            <person name="Birren B."/>
        </authorList>
    </citation>
    <scope>NUCLEOTIDE SEQUENCE [LARGE SCALE GENOMIC DNA]</scope>
    <source>
        <strain evidence="3">ATCC 64411 / 73-15</strain>
    </source>
</reference>
<dbReference type="Proteomes" id="UP000011715">
    <property type="component" value="Unassembled WGS sequence"/>
</dbReference>
<sequence length="447" mass="50422">MQEYPTPLPAATQILVQVGWRNTCGAPPPLTSPASTSRTGWELSHLFPNPISRVLSCSQILFPYPVPIFYSHVLFQYPIPISCSHILFRSPFPSPDPLFSFLFHESSTMSVPFRQLLQEHPTNHARFTGRRTGTDKDWAKRYEPISKLSVHTYVSPGQNGAERVTVADWDTALLPPMLDDQLRLGVSGERPNRRRHRLDSESDMALWFHTEVSNVVLAAWNQHPMVLQTCETKSGQHPADLEVVDVVYSHEFGNNKHPLLVGEFNRNLIDRGEWQAGVCRSQQSKVLSRELRGYAHKYGCTQVFCFDGQTMLLLQFRAAVLDAVREKDCVVDCWVIPRINAGGCTMREALYRLLVQGFRRCQGLCAVPGLTVAGHAPHRELFSGRPVFDDGTGSLSYEHPRNGGDGGFDREVEPNDGSVYWRYNGQPYTENGILVRDTFPMWAAPEN</sequence>
<protein>
    <submittedName>
        <fullName evidence="1 2">Uncharacterized protein</fullName>
    </submittedName>
</protein>